<dbReference type="Proteomes" id="UP000198556">
    <property type="component" value="Unassembled WGS sequence"/>
</dbReference>
<proteinExistence type="predicted"/>
<feature type="transmembrane region" description="Helical" evidence="2">
    <location>
        <begin position="148"/>
        <end position="167"/>
    </location>
</feature>
<organism evidence="3 4">
    <name type="scientific">Granulicatella balaenopterae</name>
    <dbReference type="NCBI Taxonomy" id="137733"/>
    <lineage>
        <taxon>Bacteria</taxon>
        <taxon>Bacillati</taxon>
        <taxon>Bacillota</taxon>
        <taxon>Bacilli</taxon>
        <taxon>Lactobacillales</taxon>
        <taxon>Carnobacteriaceae</taxon>
        <taxon>Granulicatella</taxon>
    </lineage>
</organism>
<gene>
    <name evidence="3" type="ORF">SAMN05421767_1486</name>
</gene>
<dbReference type="EMBL" id="FOGF01000048">
    <property type="protein sequence ID" value="SER41008.1"/>
    <property type="molecule type" value="Genomic_DNA"/>
</dbReference>
<keyword evidence="4" id="KW-1185">Reference proteome</keyword>
<sequence>MMYHIPTQDTSGQDVQDLVTAPDGNFTYTVSKDVPEGEVSVMVFAANGQQIGLDSHWLEEGLIADNNGGDVTPEPEKPSVPDNGGDVTPEPEKPEVPDNGGDVTPEPEKPAEKLAVTPVANNESATNQQPTYNTGEILAKTATTNNSVILAAIGGIASLVMGLETLISRKK</sequence>
<accession>A0A1H9NYK2</accession>
<evidence type="ECO:0000313" key="3">
    <source>
        <dbReference type="EMBL" id="SER41008.1"/>
    </source>
</evidence>
<keyword evidence="2" id="KW-0472">Membrane</keyword>
<dbReference type="RefSeq" id="WP_143054399.1">
    <property type="nucleotide sequence ID" value="NZ_FOGF01000048.1"/>
</dbReference>
<evidence type="ECO:0000256" key="2">
    <source>
        <dbReference type="SAM" id="Phobius"/>
    </source>
</evidence>
<feature type="region of interest" description="Disordered" evidence="1">
    <location>
        <begin position="63"/>
        <end position="111"/>
    </location>
</feature>
<name>A0A1H9NYK2_9LACT</name>
<evidence type="ECO:0000313" key="4">
    <source>
        <dbReference type="Proteomes" id="UP000198556"/>
    </source>
</evidence>
<dbReference type="AlphaFoldDB" id="A0A1H9NYK2"/>
<keyword evidence="2" id="KW-0812">Transmembrane</keyword>
<evidence type="ECO:0000256" key="1">
    <source>
        <dbReference type="SAM" id="MobiDB-lite"/>
    </source>
</evidence>
<protein>
    <submittedName>
        <fullName evidence="3">Uncharacterized protein</fullName>
    </submittedName>
</protein>
<reference evidence="3 4" key="1">
    <citation type="submission" date="2016-10" db="EMBL/GenBank/DDBJ databases">
        <authorList>
            <person name="de Groot N.N."/>
        </authorList>
    </citation>
    <scope>NUCLEOTIDE SEQUENCE [LARGE SCALE GENOMIC DNA]</scope>
    <source>
        <strain evidence="3 4">DSM 15827</strain>
    </source>
</reference>
<keyword evidence="2" id="KW-1133">Transmembrane helix</keyword>